<dbReference type="EMBL" id="AP025592">
    <property type="protein sequence ID" value="BDG08507.1"/>
    <property type="molecule type" value="Genomic_DNA"/>
</dbReference>
<proteinExistence type="predicted"/>
<evidence type="ECO:0000313" key="4">
    <source>
        <dbReference type="Proteomes" id="UP001162734"/>
    </source>
</evidence>
<feature type="domain" description="FdhE C-terminal" evidence="2">
    <location>
        <begin position="203"/>
        <end position="275"/>
    </location>
</feature>
<dbReference type="PANTHER" id="PTHR37689">
    <property type="entry name" value="PROTEIN FDHE"/>
    <property type="match status" value="1"/>
</dbReference>
<keyword evidence="1" id="KW-0963">Cytoplasm</keyword>
<evidence type="ECO:0000259" key="2">
    <source>
        <dbReference type="Pfam" id="PF24860"/>
    </source>
</evidence>
<dbReference type="InterPro" id="IPR024064">
    <property type="entry name" value="FdhE-like_sf"/>
</dbReference>
<dbReference type="RefSeq" id="WP_248345683.1">
    <property type="nucleotide sequence ID" value="NZ_AP025592.1"/>
</dbReference>
<dbReference type="Gene3D" id="3.90.1670.10">
    <property type="entry name" value="FdhE-like domain"/>
    <property type="match status" value="1"/>
</dbReference>
<evidence type="ECO:0000256" key="1">
    <source>
        <dbReference type="ARBA" id="ARBA00022490"/>
    </source>
</evidence>
<dbReference type="SUPFAM" id="SSF144020">
    <property type="entry name" value="FdhE-like"/>
    <property type="match status" value="1"/>
</dbReference>
<sequence length="278" mass="29511">MDAARQRWIEAHPYLAPVARLDEAVAAALDAAGPAPAVAEPDLAAYVADYHEGVPLLHSEAAALDLAPAVSGLLGELVARLAADERLPEKLREGCRAEAAAWAADPARRLATARWALSTGEEGAPPAQPGLVLFLAWRAAARALAPVVATFAGQRDEARWGHGYCPTCGAVPMNAWLVPGEGVREKQLACGCCGTRWAFQRIGCPHCGEGESNKLSILEVEGEGGLRLDVCDACKGYVKTWAGEGDPSLLLADWTTLHLDVLAKERGYERKGVSLYEL</sequence>
<evidence type="ECO:0000313" key="3">
    <source>
        <dbReference type="EMBL" id="BDG08507.1"/>
    </source>
</evidence>
<organism evidence="3 4">
    <name type="scientific">Anaeromyxobacter paludicola</name>
    <dbReference type="NCBI Taxonomy" id="2918171"/>
    <lineage>
        <taxon>Bacteria</taxon>
        <taxon>Pseudomonadati</taxon>
        <taxon>Myxococcota</taxon>
        <taxon>Myxococcia</taxon>
        <taxon>Myxococcales</taxon>
        <taxon>Cystobacterineae</taxon>
        <taxon>Anaeromyxobacteraceae</taxon>
        <taxon>Anaeromyxobacter</taxon>
    </lineage>
</organism>
<dbReference type="PANTHER" id="PTHR37689:SF1">
    <property type="entry name" value="PROTEIN FDHE"/>
    <property type="match status" value="1"/>
</dbReference>
<name>A0ABM7X9K2_9BACT</name>
<reference evidence="4" key="1">
    <citation type="journal article" date="2022" name="Int. J. Syst. Evol. Microbiol.">
        <title>Anaeromyxobacter oryzae sp. nov., Anaeromyxobacter diazotrophicus sp. nov. and Anaeromyxobacter paludicola sp. nov., isolated from paddy soils.</title>
        <authorList>
            <person name="Itoh H."/>
            <person name="Xu Z."/>
            <person name="Mise K."/>
            <person name="Masuda Y."/>
            <person name="Ushijima N."/>
            <person name="Hayakawa C."/>
            <person name="Shiratori Y."/>
            <person name="Senoo K."/>
        </authorList>
    </citation>
    <scope>NUCLEOTIDE SEQUENCE [LARGE SCALE GENOMIC DNA]</scope>
    <source>
        <strain evidence="4">Red630</strain>
    </source>
</reference>
<dbReference type="CDD" id="cd16341">
    <property type="entry name" value="FdhE"/>
    <property type="match status" value="1"/>
</dbReference>
<keyword evidence="4" id="KW-1185">Reference proteome</keyword>
<accession>A0ABM7X9K2</accession>
<gene>
    <name evidence="3" type="ORF">AMPC_16200</name>
</gene>
<dbReference type="InterPro" id="IPR006452">
    <property type="entry name" value="Formate_DH_accessory"/>
</dbReference>
<dbReference type="Proteomes" id="UP001162734">
    <property type="component" value="Chromosome"/>
</dbReference>
<protein>
    <recommendedName>
        <fullName evidence="2">FdhE C-terminal domain-containing protein</fullName>
    </recommendedName>
</protein>
<dbReference type="Pfam" id="PF24860">
    <property type="entry name" value="FdhE_C"/>
    <property type="match status" value="1"/>
</dbReference>
<dbReference type="InterPro" id="IPR056796">
    <property type="entry name" value="FdhE_C"/>
</dbReference>